<evidence type="ECO:0000256" key="3">
    <source>
        <dbReference type="ARBA" id="ARBA00022679"/>
    </source>
</evidence>
<dbReference type="InterPro" id="IPR029044">
    <property type="entry name" value="Nucleotide-diphossugar_trans"/>
</dbReference>
<comment type="caution">
    <text evidence="6">The sequence shown here is derived from an EMBL/GenBank/DDBJ whole genome shotgun (WGS) entry which is preliminary data.</text>
</comment>
<dbReference type="AlphaFoldDB" id="A0A7V3E823"/>
<evidence type="ECO:0000256" key="4">
    <source>
        <dbReference type="SAM" id="Phobius"/>
    </source>
</evidence>
<dbReference type="Pfam" id="PF03142">
    <property type="entry name" value="Chitin_synth_2"/>
    <property type="match status" value="1"/>
</dbReference>
<proteinExistence type="inferred from homology"/>
<feature type="domain" description="Glycosyltransferase 2-like" evidence="5">
    <location>
        <begin position="62"/>
        <end position="263"/>
    </location>
</feature>
<feature type="transmembrane region" description="Helical" evidence="4">
    <location>
        <begin position="363"/>
        <end position="381"/>
    </location>
</feature>
<dbReference type="GO" id="GO:0016757">
    <property type="term" value="F:glycosyltransferase activity"/>
    <property type="evidence" value="ECO:0007669"/>
    <property type="project" value="UniProtKB-KW"/>
</dbReference>
<accession>A0A7V3E823</accession>
<dbReference type="Pfam" id="PF00535">
    <property type="entry name" value="Glycos_transf_2"/>
    <property type="match status" value="1"/>
</dbReference>
<keyword evidence="4" id="KW-0472">Membrane</keyword>
<sequence>MNDFLKIMMIFNYVVLFYFLSLITIYFILNIVSFFRILRYKNKIEFADLERIFKLKNYKPISVIVPAYNEGNNIVENVKSLLQLIYPQFQLVVVNDGSKDDTLQKLIDNFSLKEISFPDLYKIKSEKIKAVYKSQEVHNLTVVDKANGGKADAINAGINVAKYPLITVIDADSLLERDCLLKIAQPFIENENVVAVGGTIRIANGCEVKKGHIINVGLSKNWLARFQVVEYLRAFLFGRTGFDALNGILIISGAFSCFKRDAVVEIGGYRRGSIGEDMEIVMRLHKHFRKINPSTRITFIPDPICWTEAPESLKILMRQRTRWQKGTIESLLLHKDLLFNVDYGLMGLIVVPYYLIYEFLGPIIEFFGYIFFFLSLLLGILSFEFTIAFLAAAILYGILLSVLSVILEELSFKKYPKVQHLLILFLTAIVENFGYRQLTTWWRFKGTVEFFLGKRSWGTMERKGFNSNTK</sequence>
<keyword evidence="4" id="KW-1133">Transmembrane helix</keyword>
<keyword evidence="3 6" id="KW-0808">Transferase</keyword>
<name>A0A7V3E823_9BACT</name>
<dbReference type="Gene3D" id="3.90.550.10">
    <property type="entry name" value="Spore Coat Polysaccharide Biosynthesis Protein SpsA, Chain A"/>
    <property type="match status" value="1"/>
</dbReference>
<feature type="transmembrane region" description="Helical" evidence="4">
    <location>
        <begin position="15"/>
        <end position="35"/>
    </location>
</feature>
<dbReference type="PANTHER" id="PTHR43630">
    <property type="entry name" value="POLY-BETA-1,6-N-ACETYL-D-GLUCOSAMINE SYNTHASE"/>
    <property type="match status" value="1"/>
</dbReference>
<feature type="transmembrane region" description="Helical" evidence="4">
    <location>
        <begin position="337"/>
        <end position="357"/>
    </location>
</feature>
<dbReference type="InterPro" id="IPR001173">
    <property type="entry name" value="Glyco_trans_2-like"/>
</dbReference>
<feature type="transmembrane region" description="Helical" evidence="4">
    <location>
        <begin position="388"/>
        <end position="406"/>
    </location>
</feature>
<comment type="similarity">
    <text evidence="1">Belongs to the glycosyltransferase 2 family.</text>
</comment>
<dbReference type="EMBL" id="DSUJ01000008">
    <property type="protein sequence ID" value="HFI91804.1"/>
    <property type="molecule type" value="Genomic_DNA"/>
</dbReference>
<evidence type="ECO:0000259" key="5">
    <source>
        <dbReference type="Pfam" id="PF00535"/>
    </source>
</evidence>
<gene>
    <name evidence="6" type="ORF">ENS31_09805</name>
</gene>
<evidence type="ECO:0000313" key="6">
    <source>
        <dbReference type="EMBL" id="HFI91804.1"/>
    </source>
</evidence>
<evidence type="ECO:0000256" key="1">
    <source>
        <dbReference type="ARBA" id="ARBA00006739"/>
    </source>
</evidence>
<keyword evidence="2" id="KW-0328">Glycosyltransferase</keyword>
<evidence type="ECO:0000256" key="2">
    <source>
        <dbReference type="ARBA" id="ARBA00022676"/>
    </source>
</evidence>
<dbReference type="PANTHER" id="PTHR43630:SF1">
    <property type="entry name" value="POLY-BETA-1,6-N-ACETYL-D-GLUCOSAMINE SYNTHASE"/>
    <property type="match status" value="1"/>
</dbReference>
<keyword evidence="4" id="KW-0812">Transmembrane</keyword>
<reference evidence="6" key="1">
    <citation type="journal article" date="2020" name="mSystems">
        <title>Genome- and Community-Level Interaction Insights into Carbon Utilization and Element Cycling Functions of Hydrothermarchaeota in Hydrothermal Sediment.</title>
        <authorList>
            <person name="Zhou Z."/>
            <person name="Liu Y."/>
            <person name="Xu W."/>
            <person name="Pan J."/>
            <person name="Luo Z.H."/>
            <person name="Li M."/>
        </authorList>
    </citation>
    <scope>NUCLEOTIDE SEQUENCE [LARGE SCALE GENOMIC DNA]</scope>
    <source>
        <strain evidence="6">SpSt-479</strain>
    </source>
</reference>
<dbReference type="SUPFAM" id="SSF53448">
    <property type="entry name" value="Nucleotide-diphospho-sugar transferases"/>
    <property type="match status" value="1"/>
</dbReference>
<organism evidence="6">
    <name type="scientific">Ignavibacterium album</name>
    <dbReference type="NCBI Taxonomy" id="591197"/>
    <lineage>
        <taxon>Bacteria</taxon>
        <taxon>Pseudomonadati</taxon>
        <taxon>Ignavibacteriota</taxon>
        <taxon>Ignavibacteria</taxon>
        <taxon>Ignavibacteriales</taxon>
        <taxon>Ignavibacteriaceae</taxon>
        <taxon>Ignavibacterium</taxon>
    </lineage>
</organism>
<protein>
    <submittedName>
        <fullName evidence="6">Glycosyltransferase family 2 protein</fullName>
    </submittedName>
</protein>
<dbReference type="CDD" id="cd06423">
    <property type="entry name" value="CESA_like"/>
    <property type="match status" value="1"/>
</dbReference>